<evidence type="ECO:0000313" key="3">
    <source>
        <dbReference type="EMBL" id="GAA5067011.1"/>
    </source>
</evidence>
<dbReference type="EMBL" id="BAABKC010000073">
    <property type="protein sequence ID" value="GAA5067011.1"/>
    <property type="molecule type" value="Genomic_DNA"/>
</dbReference>
<feature type="compositionally biased region" description="Basic and acidic residues" evidence="1">
    <location>
        <begin position="174"/>
        <end position="184"/>
    </location>
</feature>
<feature type="compositionally biased region" description="Basic and acidic residues" evidence="1">
    <location>
        <begin position="1"/>
        <end position="11"/>
    </location>
</feature>
<dbReference type="Proteomes" id="UP001500124">
    <property type="component" value="Unassembled WGS sequence"/>
</dbReference>
<feature type="domain" description="eCIS core" evidence="2">
    <location>
        <begin position="84"/>
        <end position="155"/>
    </location>
</feature>
<protein>
    <recommendedName>
        <fullName evidence="2">eCIS core domain-containing protein</fullName>
    </recommendedName>
</protein>
<dbReference type="InterPro" id="IPR025295">
    <property type="entry name" value="eCIS_core_dom"/>
</dbReference>
<feature type="compositionally biased region" description="Low complexity" evidence="1">
    <location>
        <begin position="410"/>
        <end position="425"/>
    </location>
</feature>
<sequence>MRSQDQSKDPSGRTAGAVRTPRVQAPVPPQHAVAARSPQALLALQRTAGNAAVVQLAAEQDGAAERDGGAAHSVGRVLRSAGAPLDGAVRRDMEQRLGADFGDVRLHTDAAARQSAAEVGARAYTSGSHVVIGDGGGDRHTLAHELTHVIQQRSGPVAGTDHGDGLRVSDPSDSYERAAEDNARRALAASPSPTAADPAAHEGHTHHHDGPAHHADNGPAPAVQRVRSGRPTGLTTAGGDDAYFTTQSPEGVLRDGRSPGGLIGHRVDHVDAQDHHPGDVSLRISDDGTLAVHDTEREPKEFYATNAVFQHAVQQLAQSGSHYTLVQGGAQIKTEAGTLTKVTPVTADPATRRMAGGFADLVRVQCIDVAREVVGSRRMDVVTAGGGTAAWGANAGPGLAHHLAGTVRSGDATDGAAAATAAGAGPDRPEREVARDYGTALREHPAEADAAARDMGVNRHARPEVGEGIATLSVGSDDKLDYATAPAGQDHTDRTDVDVWNYHFAGVVARSLDGADWVTLENYTRNQNAQRALSQLEGRLIGAYREKTKSLLNSFRGKEPPQGGLESARVIEMIQKLADTTRNRAMQEYQALGTDQLAWQGKWFFRLYGSQAGETFHDKQYASGAGDFVNPLTVRVRRQTDATGDA</sequence>
<feature type="region of interest" description="Disordered" evidence="1">
    <location>
        <begin position="152"/>
        <end position="265"/>
    </location>
</feature>
<keyword evidence="4" id="KW-1185">Reference proteome</keyword>
<evidence type="ECO:0000313" key="4">
    <source>
        <dbReference type="Proteomes" id="UP001500124"/>
    </source>
</evidence>
<reference evidence="4" key="1">
    <citation type="journal article" date="2019" name="Int. J. Syst. Evol. Microbiol.">
        <title>The Global Catalogue of Microorganisms (GCM) 10K type strain sequencing project: providing services to taxonomists for standard genome sequencing and annotation.</title>
        <authorList>
            <consortium name="The Broad Institute Genomics Platform"/>
            <consortium name="The Broad Institute Genome Sequencing Center for Infectious Disease"/>
            <person name="Wu L."/>
            <person name="Ma J."/>
        </authorList>
    </citation>
    <scope>NUCLEOTIDE SEQUENCE [LARGE SCALE GENOMIC DNA]</scope>
    <source>
        <strain evidence="4">JCM 18410</strain>
    </source>
</reference>
<accession>A0ABP9L100</accession>
<evidence type="ECO:0000259" key="2">
    <source>
        <dbReference type="Pfam" id="PF13699"/>
    </source>
</evidence>
<organism evidence="3 4">
    <name type="scientific">Streptomyces similanensis</name>
    <dbReference type="NCBI Taxonomy" id="1274988"/>
    <lineage>
        <taxon>Bacteria</taxon>
        <taxon>Bacillati</taxon>
        <taxon>Actinomycetota</taxon>
        <taxon>Actinomycetes</taxon>
        <taxon>Kitasatosporales</taxon>
        <taxon>Streptomycetaceae</taxon>
        <taxon>Streptomyces</taxon>
    </lineage>
</organism>
<comment type="caution">
    <text evidence="3">The sequence shown here is derived from an EMBL/GenBank/DDBJ whole genome shotgun (WGS) entry which is preliminary data.</text>
</comment>
<feature type="compositionally biased region" description="Low complexity" evidence="1">
    <location>
        <begin position="185"/>
        <end position="198"/>
    </location>
</feature>
<feature type="compositionally biased region" description="Low complexity" evidence="1">
    <location>
        <begin position="21"/>
        <end position="34"/>
    </location>
</feature>
<name>A0ABP9L100_9ACTN</name>
<gene>
    <name evidence="3" type="ORF">GCM10023336_49260</name>
</gene>
<feature type="compositionally biased region" description="Basic and acidic residues" evidence="1">
    <location>
        <begin position="199"/>
        <end position="216"/>
    </location>
</feature>
<dbReference type="RefSeq" id="WP_345670307.1">
    <property type="nucleotide sequence ID" value="NZ_BAABKC010000073.1"/>
</dbReference>
<feature type="region of interest" description="Disordered" evidence="1">
    <location>
        <begin position="1"/>
        <end position="34"/>
    </location>
</feature>
<evidence type="ECO:0000256" key="1">
    <source>
        <dbReference type="SAM" id="MobiDB-lite"/>
    </source>
</evidence>
<dbReference type="Pfam" id="PF13699">
    <property type="entry name" value="eCIS_core"/>
    <property type="match status" value="1"/>
</dbReference>
<feature type="region of interest" description="Disordered" evidence="1">
    <location>
        <begin position="409"/>
        <end position="431"/>
    </location>
</feature>
<proteinExistence type="predicted"/>